<reference evidence="8" key="1">
    <citation type="journal article" date="2019" name="Int. J. Syst. Evol. Microbiol.">
        <title>The Global Catalogue of Microorganisms (GCM) 10K type strain sequencing project: providing services to taxonomists for standard genome sequencing and annotation.</title>
        <authorList>
            <consortium name="The Broad Institute Genomics Platform"/>
            <consortium name="The Broad Institute Genome Sequencing Center for Infectious Disease"/>
            <person name="Wu L."/>
            <person name="Ma J."/>
        </authorList>
    </citation>
    <scope>NUCLEOTIDE SEQUENCE [LARGE SCALE GENOMIC DNA]</scope>
    <source>
        <strain evidence="8">NBRC 106593</strain>
    </source>
</reference>
<evidence type="ECO:0000256" key="5">
    <source>
        <dbReference type="ARBA" id="ARBA00023163"/>
    </source>
</evidence>
<dbReference type="NCBIfam" id="NF002964">
    <property type="entry name" value="PRK03635.1"/>
    <property type="match status" value="1"/>
</dbReference>
<evidence type="ECO:0000313" key="8">
    <source>
        <dbReference type="Proteomes" id="UP001596356"/>
    </source>
</evidence>
<dbReference type="RefSeq" id="WP_377820030.1">
    <property type="nucleotide sequence ID" value="NZ_JBHSWJ010000002.1"/>
</dbReference>
<name>A0ABW2ANT8_9MICO</name>
<feature type="domain" description="HTH lysR-type" evidence="6">
    <location>
        <begin position="3"/>
        <end position="59"/>
    </location>
</feature>
<comment type="caution">
    <text evidence="7">The sequence shown here is derived from an EMBL/GenBank/DDBJ whole genome shotgun (WGS) entry which is preliminary data.</text>
</comment>
<evidence type="ECO:0000313" key="7">
    <source>
        <dbReference type="EMBL" id="MFC6712557.1"/>
    </source>
</evidence>
<dbReference type="Proteomes" id="UP001596356">
    <property type="component" value="Unassembled WGS sequence"/>
</dbReference>
<dbReference type="NCBIfam" id="TIGR03298">
    <property type="entry name" value="argP"/>
    <property type="match status" value="1"/>
</dbReference>
<evidence type="ECO:0000256" key="2">
    <source>
        <dbReference type="ARBA" id="ARBA00023015"/>
    </source>
</evidence>
<dbReference type="PANTHER" id="PTHR30579">
    <property type="entry name" value="TRANSCRIPTIONAL REGULATOR"/>
    <property type="match status" value="1"/>
</dbReference>
<sequence>MRLDVAQLQTFAAVIDHGSFDAAAQTLHITPSAVSQRIRALEGEFGQTLIERVLPARATEAGTRVLRYARQFQVLADDLQAELVQAPDTPRAVSISVNADSMATWLLPAFERITHTHGITLDLHREDEQSKAAMLRAGRVMAAVTADRRAVVGCRSTRLGVMRYLAVASPSYVDDWLGGRPRLRSDAPIVTFDRSDDLQDRQFQAHSGKPLTAPRHYVPSAAEHRSAVRLGLGWGMIPQIFCSELLAGGELVQVDPRPLDIPLYWQRWKLRSVVLDTVSDLVAGAARATLN</sequence>
<gene>
    <name evidence="7" type="ORF">ACFQBT_01290</name>
</gene>
<comment type="similarity">
    <text evidence="1">Belongs to the LysR transcriptional regulatory family.</text>
</comment>
<dbReference type="InterPro" id="IPR050176">
    <property type="entry name" value="LTTR"/>
</dbReference>
<keyword evidence="5" id="KW-0804">Transcription</keyword>
<dbReference type="InterPro" id="IPR036388">
    <property type="entry name" value="WH-like_DNA-bd_sf"/>
</dbReference>
<evidence type="ECO:0000256" key="3">
    <source>
        <dbReference type="ARBA" id="ARBA00023125"/>
    </source>
</evidence>
<evidence type="ECO:0000256" key="4">
    <source>
        <dbReference type="ARBA" id="ARBA00023159"/>
    </source>
</evidence>
<evidence type="ECO:0000259" key="6">
    <source>
        <dbReference type="PROSITE" id="PS50931"/>
    </source>
</evidence>
<dbReference type="EMBL" id="JBHSWJ010000002">
    <property type="protein sequence ID" value="MFC6712557.1"/>
    <property type="molecule type" value="Genomic_DNA"/>
</dbReference>
<keyword evidence="4" id="KW-0010">Activator</keyword>
<proteinExistence type="inferred from homology"/>
<accession>A0ABW2ANT8</accession>
<dbReference type="InterPro" id="IPR000847">
    <property type="entry name" value="LysR_HTH_N"/>
</dbReference>
<dbReference type="NCBIfam" id="NF009888">
    <property type="entry name" value="PRK13348.1"/>
    <property type="match status" value="1"/>
</dbReference>
<dbReference type="PROSITE" id="PS50931">
    <property type="entry name" value="HTH_LYSR"/>
    <property type="match status" value="1"/>
</dbReference>
<dbReference type="InterPro" id="IPR017685">
    <property type="entry name" value="ArgP"/>
</dbReference>
<dbReference type="Gene3D" id="1.10.10.10">
    <property type="entry name" value="Winged helix-like DNA-binding domain superfamily/Winged helix DNA-binding domain"/>
    <property type="match status" value="1"/>
</dbReference>
<organism evidence="7 8">
    <name type="scientific">Branchiibius cervicis</name>
    <dbReference type="NCBI Taxonomy" id="908252"/>
    <lineage>
        <taxon>Bacteria</taxon>
        <taxon>Bacillati</taxon>
        <taxon>Actinomycetota</taxon>
        <taxon>Actinomycetes</taxon>
        <taxon>Micrococcales</taxon>
        <taxon>Dermacoccaceae</taxon>
        <taxon>Branchiibius</taxon>
    </lineage>
</organism>
<dbReference type="InterPro" id="IPR036390">
    <property type="entry name" value="WH_DNA-bd_sf"/>
</dbReference>
<dbReference type="PRINTS" id="PR00039">
    <property type="entry name" value="HTHLYSR"/>
</dbReference>
<keyword evidence="8" id="KW-1185">Reference proteome</keyword>
<keyword evidence="2" id="KW-0805">Transcription regulation</keyword>
<keyword evidence="3" id="KW-0238">DNA-binding</keyword>
<dbReference type="PANTHER" id="PTHR30579:SF2">
    <property type="entry name" value="HTH-TYPE TRANSCRIPTIONAL REGULATOR ARGP"/>
    <property type="match status" value="1"/>
</dbReference>
<dbReference type="InterPro" id="IPR005119">
    <property type="entry name" value="LysR_subst-bd"/>
</dbReference>
<protein>
    <submittedName>
        <fullName evidence="7">LysR family transcriptional regulator ArgP</fullName>
    </submittedName>
</protein>
<evidence type="ECO:0000256" key="1">
    <source>
        <dbReference type="ARBA" id="ARBA00009437"/>
    </source>
</evidence>
<dbReference type="Gene3D" id="3.40.190.290">
    <property type="match status" value="1"/>
</dbReference>
<dbReference type="Pfam" id="PF03466">
    <property type="entry name" value="LysR_substrate"/>
    <property type="match status" value="1"/>
</dbReference>
<dbReference type="SUPFAM" id="SSF53850">
    <property type="entry name" value="Periplasmic binding protein-like II"/>
    <property type="match status" value="1"/>
</dbReference>
<dbReference type="SUPFAM" id="SSF46785">
    <property type="entry name" value="Winged helix' DNA-binding domain"/>
    <property type="match status" value="1"/>
</dbReference>
<dbReference type="Pfam" id="PF00126">
    <property type="entry name" value="HTH_1"/>
    <property type="match status" value="1"/>
</dbReference>